<dbReference type="Proteomes" id="UP001056819">
    <property type="component" value="Chromosome"/>
</dbReference>
<dbReference type="SUPFAM" id="SSF54523">
    <property type="entry name" value="Pili subunits"/>
    <property type="match status" value="1"/>
</dbReference>
<evidence type="ECO:0000313" key="3">
    <source>
        <dbReference type="Proteomes" id="UP001056819"/>
    </source>
</evidence>
<dbReference type="GO" id="GO:0007155">
    <property type="term" value="P:cell adhesion"/>
    <property type="evidence" value="ECO:0007669"/>
    <property type="project" value="InterPro"/>
</dbReference>
<dbReference type="InterPro" id="IPR045584">
    <property type="entry name" value="Pilin-like"/>
</dbReference>
<dbReference type="InterPro" id="IPR001082">
    <property type="entry name" value="Pilin"/>
</dbReference>
<gene>
    <name evidence="2" type="ORF">LNQ82_05295</name>
</gene>
<sequence>MYQDYVTRTQVSRVFYEVNSARTIVDTIISQGGVPTVQKAQDGKLINGELYEYIGMDGSDPESNLIFNAVIAYENGTRFKSITATFGKDAFKGIQGATITLTRLGDGRWQCEAKANNATSWKPKHVPVACKATM</sequence>
<reference evidence="2" key="1">
    <citation type="submission" date="2022-05" db="EMBL/GenBank/DDBJ databases">
        <title>Alysiella filiformis genome sequencing.</title>
        <authorList>
            <person name="Viehboeck T."/>
        </authorList>
    </citation>
    <scope>NUCLEOTIDE SEQUENCE</scope>
    <source>
        <strain evidence="2">DSM 2580</strain>
    </source>
</reference>
<proteinExistence type="inferred from homology"/>
<dbReference type="EMBL" id="CP097501">
    <property type="protein sequence ID" value="URD68573.1"/>
    <property type="molecule type" value="Genomic_DNA"/>
</dbReference>
<dbReference type="AlphaFoldDB" id="A0AAE9L080"/>
<comment type="similarity">
    <text evidence="1">Belongs to the N-Me-Phe pilin family.</text>
</comment>
<dbReference type="Gene3D" id="3.30.700.10">
    <property type="entry name" value="Glycoprotein, Type 4 Pilin"/>
    <property type="match status" value="1"/>
</dbReference>
<dbReference type="GO" id="GO:0009289">
    <property type="term" value="C:pilus"/>
    <property type="evidence" value="ECO:0007669"/>
    <property type="project" value="InterPro"/>
</dbReference>
<evidence type="ECO:0000313" key="2">
    <source>
        <dbReference type="EMBL" id="URD68573.1"/>
    </source>
</evidence>
<name>A0AAE9L080_9NEIS</name>
<organism evidence="2 3">
    <name type="scientific">Conchiformibius steedae DSM 2580</name>
    <dbReference type="NCBI Taxonomy" id="1121352"/>
    <lineage>
        <taxon>Bacteria</taxon>
        <taxon>Pseudomonadati</taxon>
        <taxon>Pseudomonadota</taxon>
        <taxon>Betaproteobacteria</taxon>
        <taxon>Neisseriales</taxon>
        <taxon>Neisseriaceae</taxon>
        <taxon>Conchiformibius</taxon>
    </lineage>
</organism>
<accession>A0AAE9L080</accession>
<protein>
    <submittedName>
        <fullName evidence="2">Pilin</fullName>
    </submittedName>
</protein>
<evidence type="ECO:0000256" key="1">
    <source>
        <dbReference type="ARBA" id="ARBA00005233"/>
    </source>
</evidence>
<dbReference type="Pfam" id="PF00114">
    <property type="entry name" value="Pilin"/>
    <property type="match status" value="1"/>
</dbReference>